<sequence>MGIYIRNPTALLKYKYSSTDKSLTSKYVLNPYWSWLVTLFPESMAPNAITLLVRIRTFAAFPPGLGLVFANFLSLVYFNPTLSCGAKPLHVSLGGAWDPLLAPAKLTEQHHFRGWASWLGLGGSVVDKADELAGNCAPRWLYWTFAAGLFMYQSLDAIDGKQARRTGTSGPLGELFDHGCDAINTTLGVILTASALNLGLDWWTVAALIATSANFYLTTWEEFHTGNLFLSAFSGPVEGILLVVGVFIATGFVGPSYWDQGILTVTGLKSSAIIKAIPFKLKDLPMNDCFIVFSLVGLIFNIASAARNVYASLPKKGRTPASMLKPLSRLSPYIIHTSIMIFWLTGRKADILHSTLLVPFMFLWGISFAHHVQLLILSHLTASAFPATWKHPLIFIALVGAVDANASWLTNGRYTTYLQTTHERTKWTVLGGLVLAIMVYAHFVWEVIGDICAFYDMNCLTIKKKEKIKAVEYGKTVMKNKPSPAEIAKQKQKK</sequence>
<evidence type="ECO:0000256" key="5">
    <source>
        <dbReference type="RuleBase" id="RU003750"/>
    </source>
</evidence>
<dbReference type="Gene3D" id="1.20.120.1760">
    <property type="match status" value="1"/>
</dbReference>
<organism evidence="7 8">
    <name type="scientific">Microbotryum silenes-dioicae</name>
    <dbReference type="NCBI Taxonomy" id="796604"/>
    <lineage>
        <taxon>Eukaryota</taxon>
        <taxon>Fungi</taxon>
        <taxon>Dikarya</taxon>
        <taxon>Basidiomycota</taxon>
        <taxon>Pucciniomycotina</taxon>
        <taxon>Microbotryomycetes</taxon>
        <taxon>Microbotryales</taxon>
        <taxon>Microbotryaceae</taxon>
        <taxon>Microbotryum</taxon>
    </lineage>
</organism>
<dbReference type="AlphaFoldDB" id="A0A2X0MM09"/>
<evidence type="ECO:0000256" key="4">
    <source>
        <dbReference type="ARBA" id="ARBA00023136"/>
    </source>
</evidence>
<comment type="similarity">
    <text evidence="2 5">Belongs to the CDP-alcohol phosphatidyltransferase class-I family.</text>
</comment>
<protein>
    <submittedName>
        <fullName evidence="7">BQ5605_C012g06959 protein</fullName>
    </submittedName>
</protein>
<dbReference type="InterPro" id="IPR043130">
    <property type="entry name" value="CDP-OH_PTrfase_TM_dom"/>
</dbReference>
<evidence type="ECO:0000256" key="2">
    <source>
        <dbReference type="ARBA" id="ARBA00010441"/>
    </source>
</evidence>
<keyword evidence="6" id="KW-1133">Transmembrane helix</keyword>
<name>A0A2X0MM09_9BASI</name>
<dbReference type="STRING" id="796604.A0A2X0MM09"/>
<accession>A0A2X0MM09</accession>
<feature type="transmembrane region" description="Helical" evidence="6">
    <location>
        <begin position="429"/>
        <end position="455"/>
    </location>
</feature>
<dbReference type="Proteomes" id="UP000249464">
    <property type="component" value="Unassembled WGS sequence"/>
</dbReference>
<dbReference type="GO" id="GO:0008654">
    <property type="term" value="P:phospholipid biosynthetic process"/>
    <property type="evidence" value="ECO:0007669"/>
    <property type="project" value="InterPro"/>
</dbReference>
<feature type="transmembrane region" description="Helical" evidence="6">
    <location>
        <begin position="290"/>
        <end position="310"/>
    </location>
</feature>
<dbReference type="PROSITE" id="PS00379">
    <property type="entry name" value="CDP_ALCOHOL_P_TRANSF"/>
    <property type="match status" value="1"/>
</dbReference>
<keyword evidence="4 6" id="KW-0472">Membrane</keyword>
<evidence type="ECO:0000256" key="6">
    <source>
        <dbReference type="SAM" id="Phobius"/>
    </source>
</evidence>
<dbReference type="GO" id="GO:0016020">
    <property type="term" value="C:membrane"/>
    <property type="evidence" value="ECO:0007669"/>
    <property type="project" value="UniProtKB-SubCell"/>
</dbReference>
<feature type="transmembrane region" description="Helical" evidence="6">
    <location>
        <begin position="358"/>
        <end position="380"/>
    </location>
</feature>
<keyword evidence="6" id="KW-0812">Transmembrane</keyword>
<reference evidence="7 8" key="1">
    <citation type="submission" date="2016-11" db="EMBL/GenBank/DDBJ databases">
        <authorList>
            <person name="Jaros S."/>
            <person name="Januszkiewicz K."/>
            <person name="Wedrychowicz H."/>
        </authorList>
    </citation>
    <scope>NUCLEOTIDE SEQUENCE [LARGE SCALE GENOMIC DNA]</scope>
</reference>
<dbReference type="EMBL" id="FQNC01000014">
    <property type="protein sequence ID" value="SGY16711.1"/>
    <property type="molecule type" value="Genomic_DNA"/>
</dbReference>
<comment type="subcellular location">
    <subcellularLocation>
        <location evidence="1">Membrane</location>
    </subcellularLocation>
</comment>
<dbReference type="PANTHER" id="PTHR10414:SF37">
    <property type="entry name" value="BB IN A BOXCAR, ISOFORM C"/>
    <property type="match status" value="1"/>
</dbReference>
<feature type="transmembrane region" description="Helical" evidence="6">
    <location>
        <begin position="392"/>
        <end position="409"/>
    </location>
</feature>
<gene>
    <name evidence="7" type="primary">BQ5605_C012g06959</name>
    <name evidence="7" type="ORF">BQ5605_C012G06959</name>
</gene>
<keyword evidence="3 5" id="KW-0808">Transferase</keyword>
<keyword evidence="8" id="KW-1185">Reference proteome</keyword>
<feature type="transmembrane region" description="Helical" evidence="6">
    <location>
        <begin position="60"/>
        <end position="78"/>
    </location>
</feature>
<dbReference type="PANTHER" id="PTHR10414">
    <property type="entry name" value="ETHANOLAMINEPHOSPHOTRANSFERASE"/>
    <property type="match status" value="1"/>
</dbReference>
<dbReference type="InterPro" id="IPR048254">
    <property type="entry name" value="CDP_ALCOHOL_P_TRANSF_CS"/>
</dbReference>
<dbReference type="GO" id="GO:0016780">
    <property type="term" value="F:phosphotransferase activity, for other substituted phosphate groups"/>
    <property type="evidence" value="ECO:0007669"/>
    <property type="project" value="InterPro"/>
</dbReference>
<dbReference type="Pfam" id="PF01066">
    <property type="entry name" value="CDP-OH_P_transf"/>
    <property type="match status" value="1"/>
</dbReference>
<evidence type="ECO:0000313" key="7">
    <source>
        <dbReference type="EMBL" id="SGY16711.1"/>
    </source>
</evidence>
<evidence type="ECO:0000313" key="8">
    <source>
        <dbReference type="Proteomes" id="UP000249464"/>
    </source>
</evidence>
<dbReference type="InterPro" id="IPR000462">
    <property type="entry name" value="CDP-OH_P_trans"/>
</dbReference>
<proteinExistence type="inferred from homology"/>
<evidence type="ECO:0000256" key="1">
    <source>
        <dbReference type="ARBA" id="ARBA00004370"/>
    </source>
</evidence>
<evidence type="ECO:0000256" key="3">
    <source>
        <dbReference type="ARBA" id="ARBA00022679"/>
    </source>
</evidence>
<dbReference type="InterPro" id="IPR014472">
    <property type="entry name" value="CHOPT"/>
</dbReference>